<protein>
    <submittedName>
        <fullName evidence="1">Uncharacterized protein</fullName>
    </submittedName>
</protein>
<gene>
    <name evidence="1" type="ORF">VN97_g10863</name>
</gene>
<proteinExistence type="predicted"/>
<organism evidence="1 2">
    <name type="scientific">Penicillium thymicola</name>
    <dbReference type="NCBI Taxonomy" id="293382"/>
    <lineage>
        <taxon>Eukaryota</taxon>
        <taxon>Fungi</taxon>
        <taxon>Dikarya</taxon>
        <taxon>Ascomycota</taxon>
        <taxon>Pezizomycotina</taxon>
        <taxon>Eurotiomycetes</taxon>
        <taxon>Eurotiomycetidae</taxon>
        <taxon>Eurotiales</taxon>
        <taxon>Aspergillaceae</taxon>
        <taxon>Penicillium</taxon>
    </lineage>
</organism>
<name>A0AAI9T8F6_PENTH</name>
<dbReference type="AlphaFoldDB" id="A0AAI9T8F6"/>
<comment type="caution">
    <text evidence="1">The sequence shown here is derived from an EMBL/GenBank/DDBJ whole genome shotgun (WGS) entry which is preliminary data.</text>
</comment>
<evidence type="ECO:0000313" key="1">
    <source>
        <dbReference type="EMBL" id="KAJ9482567.1"/>
    </source>
</evidence>
<sequence length="100" mass="10228">MAILVVFDGPPEKAVESLVAEVVSEDEDEAEIVFMVVDIVVWVDVGEDEVEIDGVVQGVGVSVGVDDSDGYCELAASTGLSLGAGFVVNSLTEGGKTVPG</sequence>
<dbReference type="Proteomes" id="UP001227192">
    <property type="component" value="Unassembled WGS sequence"/>
</dbReference>
<reference evidence="1" key="2">
    <citation type="journal article" date="2016" name="Fungal Biol.">
        <title>Ochratoxin A production by Penicillium thymicola.</title>
        <authorList>
            <person name="Nguyen H.D.T."/>
            <person name="McMullin D.R."/>
            <person name="Ponomareva E."/>
            <person name="Riley R."/>
            <person name="Pomraning K.R."/>
            <person name="Baker S.E."/>
            <person name="Seifert K.A."/>
        </authorList>
    </citation>
    <scope>NUCLEOTIDE SEQUENCE</scope>
    <source>
        <strain evidence="1">DAOM 180753</strain>
    </source>
</reference>
<evidence type="ECO:0000313" key="2">
    <source>
        <dbReference type="Proteomes" id="UP001227192"/>
    </source>
</evidence>
<reference evidence="1" key="1">
    <citation type="submission" date="2015-06" db="EMBL/GenBank/DDBJ databases">
        <authorList>
            <person name="Nguyen H."/>
        </authorList>
    </citation>
    <scope>NUCLEOTIDE SEQUENCE</scope>
    <source>
        <strain evidence="1">DAOM 180753</strain>
    </source>
</reference>
<dbReference type="EMBL" id="LACB01000541">
    <property type="protein sequence ID" value="KAJ9482567.1"/>
    <property type="molecule type" value="Genomic_DNA"/>
</dbReference>
<keyword evidence="2" id="KW-1185">Reference proteome</keyword>
<accession>A0AAI9T8F6</accession>